<feature type="active site" description="Proton acceptor" evidence="3">
    <location>
        <position position="95"/>
    </location>
</feature>
<dbReference type="SUPFAM" id="SSF52972">
    <property type="entry name" value="ITPase-like"/>
    <property type="match status" value="1"/>
</dbReference>
<dbReference type="Pfam" id="PF02545">
    <property type="entry name" value="Maf"/>
    <property type="match status" value="1"/>
</dbReference>
<dbReference type="InterPro" id="IPR029001">
    <property type="entry name" value="ITPase-like_fam"/>
</dbReference>
<dbReference type="EC" id="3.6.1.9" evidence="3"/>
<comment type="caution">
    <text evidence="4">The sequence shown here is derived from an EMBL/GenBank/DDBJ whole genome shotgun (WGS) entry which is preliminary data.</text>
</comment>
<dbReference type="PANTHER" id="PTHR43213">
    <property type="entry name" value="BIFUNCTIONAL DTTP/UTP PYROPHOSPHATASE/METHYLTRANSFERASE PROTEIN-RELATED"/>
    <property type="match status" value="1"/>
</dbReference>
<gene>
    <name evidence="4" type="primary">maf</name>
    <name evidence="4" type="ORF">HXX08_19290</name>
</gene>
<comment type="caution">
    <text evidence="3">Lacks conserved residue(s) required for the propagation of feature annotation.</text>
</comment>
<dbReference type="AlphaFoldDB" id="A0A8T7M782"/>
<keyword evidence="3" id="KW-0963">Cytoplasm</keyword>
<comment type="function">
    <text evidence="3">Nucleoside triphosphate pyrophosphatase that hydrolyzes dTTP and UTP. May have a dual role in cell division arrest and in preventing the incorporation of modified nucleotides into cellular nucleic acids.</text>
</comment>
<keyword evidence="2 3" id="KW-0378">Hydrolase</keyword>
<comment type="cofactor">
    <cofactor evidence="1 3">
        <name>a divalent metal cation</name>
        <dbReference type="ChEBI" id="CHEBI:60240"/>
    </cofactor>
</comment>
<comment type="catalytic activity">
    <reaction evidence="3">
        <text>dTTP + H2O = dTMP + diphosphate + H(+)</text>
        <dbReference type="Rhea" id="RHEA:28534"/>
        <dbReference type="ChEBI" id="CHEBI:15377"/>
        <dbReference type="ChEBI" id="CHEBI:15378"/>
        <dbReference type="ChEBI" id="CHEBI:33019"/>
        <dbReference type="ChEBI" id="CHEBI:37568"/>
        <dbReference type="ChEBI" id="CHEBI:63528"/>
        <dbReference type="EC" id="3.6.1.9"/>
    </reaction>
</comment>
<feature type="site" description="Important for substrate specificity" evidence="3">
    <location>
        <position position="96"/>
    </location>
</feature>
<name>A0A8T7M782_9CHLR</name>
<dbReference type="Proteomes" id="UP000521676">
    <property type="component" value="Unassembled WGS sequence"/>
</dbReference>
<proteinExistence type="inferred from homology"/>
<dbReference type="GO" id="GO:0005737">
    <property type="term" value="C:cytoplasm"/>
    <property type="evidence" value="ECO:0007669"/>
    <property type="project" value="UniProtKB-SubCell"/>
</dbReference>
<dbReference type="HAMAP" id="MF_00528">
    <property type="entry name" value="Maf"/>
    <property type="match status" value="1"/>
</dbReference>
<dbReference type="InterPro" id="IPR003697">
    <property type="entry name" value="Maf-like"/>
</dbReference>
<organism evidence="4 5">
    <name type="scientific">Candidatus Chlorohelix allophototropha</name>
    <dbReference type="NCBI Taxonomy" id="3003348"/>
    <lineage>
        <taxon>Bacteria</taxon>
        <taxon>Bacillati</taxon>
        <taxon>Chloroflexota</taxon>
        <taxon>Chloroflexia</taxon>
        <taxon>Candidatus Chloroheliales</taxon>
        <taxon>Candidatus Chloroheliaceae</taxon>
        <taxon>Candidatus Chlorohelix</taxon>
    </lineage>
</organism>
<feature type="site" description="Important for substrate specificity" evidence="3">
    <location>
        <position position="28"/>
    </location>
</feature>
<dbReference type="PIRSF" id="PIRSF006305">
    <property type="entry name" value="Maf"/>
    <property type="match status" value="1"/>
</dbReference>
<evidence type="ECO:0000313" key="4">
    <source>
        <dbReference type="EMBL" id="NWJ48005.1"/>
    </source>
</evidence>
<evidence type="ECO:0000256" key="3">
    <source>
        <dbReference type="HAMAP-Rule" id="MF_00528"/>
    </source>
</evidence>
<dbReference type="GO" id="GO:0047429">
    <property type="term" value="F:nucleoside triphosphate diphosphatase activity"/>
    <property type="evidence" value="ECO:0007669"/>
    <property type="project" value="UniProtKB-EC"/>
</dbReference>
<comment type="catalytic activity">
    <reaction evidence="3">
        <text>UTP + H2O = UMP + diphosphate + H(+)</text>
        <dbReference type="Rhea" id="RHEA:29395"/>
        <dbReference type="ChEBI" id="CHEBI:15377"/>
        <dbReference type="ChEBI" id="CHEBI:15378"/>
        <dbReference type="ChEBI" id="CHEBI:33019"/>
        <dbReference type="ChEBI" id="CHEBI:46398"/>
        <dbReference type="ChEBI" id="CHEBI:57865"/>
        <dbReference type="EC" id="3.6.1.9"/>
    </reaction>
</comment>
<feature type="site" description="Important for substrate specificity" evidence="3">
    <location>
        <position position="184"/>
    </location>
</feature>
<evidence type="ECO:0000256" key="1">
    <source>
        <dbReference type="ARBA" id="ARBA00001968"/>
    </source>
</evidence>
<accession>A0A8T7M782</accession>
<dbReference type="GO" id="GO:0009117">
    <property type="term" value="P:nucleotide metabolic process"/>
    <property type="evidence" value="ECO:0007669"/>
    <property type="project" value="UniProtKB-KW"/>
</dbReference>
<comment type="subcellular location">
    <subcellularLocation>
        <location evidence="3">Cytoplasm</location>
    </subcellularLocation>
</comment>
<evidence type="ECO:0000313" key="5">
    <source>
        <dbReference type="Proteomes" id="UP000521676"/>
    </source>
</evidence>
<dbReference type="NCBIfam" id="TIGR00172">
    <property type="entry name" value="maf"/>
    <property type="match status" value="1"/>
</dbReference>
<protein>
    <recommendedName>
        <fullName evidence="3">dTTP/UTP pyrophosphatase</fullName>
        <shortName evidence="3">dTTPase/UTPase</shortName>
        <ecNumber evidence="3">3.6.1.9</ecNumber>
    </recommendedName>
    <alternativeName>
        <fullName evidence="3">Nucleoside triphosphate pyrophosphatase</fullName>
    </alternativeName>
    <alternativeName>
        <fullName evidence="3">Nucleotide pyrophosphatase</fullName>
        <shortName evidence="3">Nucleotide PPase</shortName>
    </alternativeName>
</protein>
<dbReference type="EMBL" id="JACATZ010000003">
    <property type="protein sequence ID" value="NWJ48005.1"/>
    <property type="molecule type" value="Genomic_DNA"/>
</dbReference>
<reference evidence="4 5" key="1">
    <citation type="submission" date="2020-06" db="EMBL/GenBank/DDBJ databases">
        <title>Anoxygenic phototrophic Chloroflexota member uses a Type I reaction center.</title>
        <authorList>
            <person name="Tsuji J.M."/>
            <person name="Shaw N.A."/>
            <person name="Nagashima S."/>
            <person name="Venkiteswaran J."/>
            <person name="Schiff S.L."/>
            <person name="Hanada S."/>
            <person name="Tank M."/>
            <person name="Neufeld J.D."/>
        </authorList>
    </citation>
    <scope>NUCLEOTIDE SEQUENCE [LARGE SCALE GENOMIC DNA]</scope>
    <source>
        <strain evidence="4">L227-S17</strain>
    </source>
</reference>
<keyword evidence="3" id="KW-0546">Nucleotide metabolism</keyword>
<dbReference type="Gene3D" id="3.90.950.10">
    <property type="match status" value="1"/>
</dbReference>
<evidence type="ECO:0000256" key="2">
    <source>
        <dbReference type="ARBA" id="ARBA00022801"/>
    </source>
</evidence>
<comment type="similarity">
    <text evidence="3">Belongs to the Maf family. YhdE subfamily.</text>
</comment>
<dbReference type="PANTHER" id="PTHR43213:SF5">
    <property type="entry name" value="BIFUNCTIONAL DTTP_UTP PYROPHOSPHATASE_METHYLTRANSFERASE PROTEIN-RELATED"/>
    <property type="match status" value="1"/>
</dbReference>
<dbReference type="CDD" id="cd00555">
    <property type="entry name" value="Maf"/>
    <property type="match status" value="1"/>
</dbReference>
<sequence length="216" mass="23785">MEKALTGKYPEINIFDKVQVILASGSPRRRELLSRLLPADNFHIIVSEVDEALHQDEDYLDYVKRLALSKAIAGGKLWFEKNEEAGRDILVIGADTIVVLDNVVFGKPRDAAQAGNFLESLSGRTHLVITGFAVITMNRQKGIERQEVSHTVSEVEFRNISAAEINWYVATGEPADKAGAYAIQGYGGALIAAVRGDYYNVVGLPLGPLIEQLRKF</sequence>